<evidence type="ECO:0000256" key="4">
    <source>
        <dbReference type="ARBA" id="ARBA00022989"/>
    </source>
</evidence>
<accession>A0A9P6JX52</accession>
<comment type="similarity">
    <text evidence="2">Belongs to the IFI6/IFI27 family.</text>
</comment>
<keyword evidence="4 6" id="KW-1133">Transmembrane helix</keyword>
<keyword evidence="8" id="KW-1185">Reference proteome</keyword>
<dbReference type="AlphaFoldDB" id="A0A9P6JX52"/>
<protein>
    <submittedName>
        <fullName evidence="7">Uncharacterized protein</fullName>
    </submittedName>
</protein>
<evidence type="ECO:0000256" key="2">
    <source>
        <dbReference type="ARBA" id="ARBA00007262"/>
    </source>
</evidence>
<name>A0A9P6JX52_9FUNG</name>
<organism evidence="7 8">
    <name type="scientific">Mortierella hygrophila</name>
    <dbReference type="NCBI Taxonomy" id="979708"/>
    <lineage>
        <taxon>Eukaryota</taxon>
        <taxon>Fungi</taxon>
        <taxon>Fungi incertae sedis</taxon>
        <taxon>Mucoromycota</taxon>
        <taxon>Mortierellomycotina</taxon>
        <taxon>Mortierellomycetes</taxon>
        <taxon>Mortierellales</taxon>
        <taxon>Mortierellaceae</taxon>
        <taxon>Mortierella</taxon>
    </lineage>
</organism>
<dbReference type="GO" id="GO:0097193">
    <property type="term" value="P:intrinsic apoptotic signaling pathway"/>
    <property type="evidence" value="ECO:0007669"/>
    <property type="project" value="TreeGrafter"/>
</dbReference>
<evidence type="ECO:0000256" key="6">
    <source>
        <dbReference type="SAM" id="Phobius"/>
    </source>
</evidence>
<dbReference type="InterPro" id="IPR009311">
    <property type="entry name" value="IFI6/IFI27-like"/>
</dbReference>
<comment type="caution">
    <text evidence="7">The sequence shown here is derived from an EMBL/GenBank/DDBJ whole genome shotgun (WGS) entry which is preliminary data.</text>
</comment>
<feature type="transmembrane region" description="Helical" evidence="6">
    <location>
        <begin position="31"/>
        <end position="64"/>
    </location>
</feature>
<evidence type="ECO:0000256" key="3">
    <source>
        <dbReference type="ARBA" id="ARBA00022692"/>
    </source>
</evidence>
<feature type="non-terminal residue" evidence="7">
    <location>
        <position position="94"/>
    </location>
</feature>
<evidence type="ECO:0000256" key="1">
    <source>
        <dbReference type="ARBA" id="ARBA00004141"/>
    </source>
</evidence>
<evidence type="ECO:0000313" key="7">
    <source>
        <dbReference type="EMBL" id="KAF9535935.1"/>
    </source>
</evidence>
<keyword evidence="3 6" id="KW-0812">Transmembrane</keyword>
<dbReference type="Proteomes" id="UP000723463">
    <property type="component" value="Unassembled WGS sequence"/>
</dbReference>
<dbReference type="PANTHER" id="PTHR16932">
    <property type="entry name" value="INTERFERON ALPHA-INDUCIBLE PROTEIN 27"/>
    <property type="match status" value="1"/>
</dbReference>
<comment type="subcellular location">
    <subcellularLocation>
        <location evidence="1">Membrane</location>
        <topology evidence="1">Multi-pass membrane protein</topology>
    </subcellularLocation>
</comment>
<feature type="non-terminal residue" evidence="7">
    <location>
        <position position="1"/>
    </location>
</feature>
<dbReference type="EMBL" id="JAAAXW010001244">
    <property type="protein sequence ID" value="KAF9535935.1"/>
    <property type="molecule type" value="Genomic_DNA"/>
</dbReference>
<dbReference type="Gene3D" id="6.10.110.10">
    <property type="match status" value="1"/>
</dbReference>
<dbReference type="Pfam" id="PF06140">
    <property type="entry name" value="Ifi-6-16"/>
    <property type="match status" value="1"/>
</dbReference>
<sequence length="94" mass="9824">IIEDQPRVVWAKVALFWDQIPWDRIGCVSKYSLAGACLGALGIPLATGAILLAFGFTAAGIRILSFAAWLMSLYGGNTPVGGIVATMQSIGARG</sequence>
<gene>
    <name evidence="7" type="ORF">EC957_001382</name>
</gene>
<dbReference type="PANTHER" id="PTHR16932:SF25">
    <property type="entry name" value="INTERFERON ALPHA-INDUCIBLE PROTEIN 6"/>
    <property type="match status" value="1"/>
</dbReference>
<proteinExistence type="inferred from homology"/>
<reference evidence="7" key="1">
    <citation type="journal article" date="2020" name="Fungal Divers.">
        <title>Resolving the Mortierellaceae phylogeny through synthesis of multi-gene phylogenetics and phylogenomics.</title>
        <authorList>
            <person name="Vandepol N."/>
            <person name="Liber J."/>
            <person name="Desiro A."/>
            <person name="Na H."/>
            <person name="Kennedy M."/>
            <person name="Barry K."/>
            <person name="Grigoriev I.V."/>
            <person name="Miller A.N."/>
            <person name="O'Donnell K."/>
            <person name="Stajich J.E."/>
            <person name="Bonito G."/>
        </authorList>
    </citation>
    <scope>NUCLEOTIDE SEQUENCE</scope>
    <source>
        <strain evidence="7">NRRL 2591</strain>
    </source>
</reference>
<dbReference type="InterPro" id="IPR038213">
    <property type="entry name" value="IFI6/IFI27-like_sf"/>
</dbReference>
<evidence type="ECO:0000313" key="8">
    <source>
        <dbReference type="Proteomes" id="UP000723463"/>
    </source>
</evidence>
<keyword evidence="5 6" id="KW-0472">Membrane</keyword>
<dbReference type="GO" id="GO:0001836">
    <property type="term" value="P:release of cytochrome c from mitochondria"/>
    <property type="evidence" value="ECO:0007669"/>
    <property type="project" value="TreeGrafter"/>
</dbReference>
<evidence type="ECO:0000256" key="5">
    <source>
        <dbReference type="ARBA" id="ARBA00023136"/>
    </source>
</evidence>
<dbReference type="GO" id="GO:0031966">
    <property type="term" value="C:mitochondrial membrane"/>
    <property type="evidence" value="ECO:0007669"/>
    <property type="project" value="TreeGrafter"/>
</dbReference>